<evidence type="ECO:0000313" key="6">
    <source>
        <dbReference type="EMBL" id="NIF22918.1"/>
    </source>
</evidence>
<keyword evidence="7" id="KW-1185">Reference proteome</keyword>
<dbReference type="CDD" id="cd03221">
    <property type="entry name" value="ABCF_EF-3"/>
    <property type="match status" value="2"/>
</dbReference>
<dbReference type="InterPro" id="IPR032781">
    <property type="entry name" value="ABC_tran_Xtn"/>
</dbReference>
<comment type="caution">
    <text evidence="6">The sequence shown here is derived from an EMBL/GenBank/DDBJ whole genome shotgun (WGS) entry which is preliminary data.</text>
</comment>
<protein>
    <submittedName>
        <fullName evidence="6">ABC-F family ATPase</fullName>
    </submittedName>
</protein>
<dbReference type="Gene3D" id="3.40.50.300">
    <property type="entry name" value="P-loop containing nucleotide triphosphate hydrolases"/>
    <property type="match status" value="2"/>
</dbReference>
<gene>
    <name evidence="6" type="ORF">F3J40_15070</name>
</gene>
<name>A0ABX0RE89_9GAMM</name>
<evidence type="ECO:0000256" key="4">
    <source>
        <dbReference type="ARBA" id="ARBA00022840"/>
    </source>
</evidence>
<evidence type="ECO:0000259" key="5">
    <source>
        <dbReference type="PROSITE" id="PS50893"/>
    </source>
</evidence>
<dbReference type="InterPro" id="IPR003593">
    <property type="entry name" value="AAA+_ATPase"/>
</dbReference>
<dbReference type="Proteomes" id="UP001515683">
    <property type="component" value="Unassembled WGS sequence"/>
</dbReference>
<evidence type="ECO:0000256" key="1">
    <source>
        <dbReference type="ARBA" id="ARBA00006526"/>
    </source>
</evidence>
<accession>A0ABX0RE89</accession>
<sequence length="530" mass="59376">MLVSSNITMQFGSKPLFENISVKFGGGNRYGLIGANGSGKSTFMKILGGDLVPSGGNVSYDPNERIGKLRQDQFAFEEYSVLDTVIMGHNELWEVKEERDRIYALPEMSEEEGYKVADLEVLYGEMDGYSAESRAGELLLGVGIPVEQHYGPMSEIAPGWKLRVLLAQALFANPDILLLDEPTNNLDIDTIRWLEQVLNERNSTMIIISHDRHFLNMVCTHMADLDYGELRVYPGNYDEYMTAATQARERLLSDNAKKKAQIADLQSFVSRFSANASKSRQATSRAKQIDKIKLDEVKASSRQNPFIRFEQDKKLFRNALEVEALTKGFDNGPLFKNFNLLLEVGEKVAVLGANGIGKTTLLKTLVGELTPDNGTVKWSENAQIGYYAQDHAADFADDLTVFDWMSQWKQPGDDEQAVRSILGRLLFSQDDIKKPAKVLSGGEKGRMLFGKLMMQKPNILLMDEPTNHLDMESIESINLALEGYEGTVVFVSHDREFVSSLATRILEIKADRVVDFTGNYEDYLRSQGIA</sequence>
<organism evidence="6 7">
    <name type="scientific">Candidatus Pantoea multigeneris</name>
    <dbReference type="NCBI Taxonomy" id="2608357"/>
    <lineage>
        <taxon>Bacteria</taxon>
        <taxon>Pseudomonadati</taxon>
        <taxon>Pseudomonadota</taxon>
        <taxon>Gammaproteobacteria</taxon>
        <taxon>Enterobacterales</taxon>
        <taxon>Erwiniaceae</taxon>
        <taxon>Pantoea</taxon>
    </lineage>
</organism>
<feature type="domain" description="ABC transporter" evidence="5">
    <location>
        <begin position="320"/>
        <end position="529"/>
    </location>
</feature>
<dbReference type="Pfam" id="PF12848">
    <property type="entry name" value="ABC_tran_Xtn"/>
    <property type="match status" value="1"/>
</dbReference>
<dbReference type="InterPro" id="IPR027417">
    <property type="entry name" value="P-loop_NTPase"/>
</dbReference>
<evidence type="ECO:0000256" key="3">
    <source>
        <dbReference type="ARBA" id="ARBA00022741"/>
    </source>
</evidence>
<evidence type="ECO:0000313" key="7">
    <source>
        <dbReference type="Proteomes" id="UP001515683"/>
    </source>
</evidence>
<dbReference type="EMBL" id="VWXF01000006">
    <property type="protein sequence ID" value="NIF22918.1"/>
    <property type="molecule type" value="Genomic_DNA"/>
</dbReference>
<dbReference type="NCBIfam" id="NF011646">
    <property type="entry name" value="PRK15064.1"/>
    <property type="match status" value="1"/>
</dbReference>
<keyword evidence="4" id="KW-0067">ATP-binding</keyword>
<feature type="domain" description="ABC transporter" evidence="5">
    <location>
        <begin position="2"/>
        <end position="252"/>
    </location>
</feature>
<evidence type="ECO:0000256" key="2">
    <source>
        <dbReference type="ARBA" id="ARBA00022737"/>
    </source>
</evidence>
<reference evidence="6 7" key="1">
    <citation type="journal article" date="2019" name="bioRxiv">
        <title>Bacteria contribute to plant secondary compound degradation in a generalist herbivore system.</title>
        <authorList>
            <person name="Francoeur C.B."/>
            <person name="Khadempour L."/>
            <person name="Moreira-Soto R.D."/>
            <person name="Gotting K."/>
            <person name="Book A.J."/>
            <person name="Pinto-Tomas A.A."/>
            <person name="Keefover-Ring K."/>
            <person name="Currie C.R."/>
        </authorList>
    </citation>
    <scope>NUCLEOTIDE SEQUENCE [LARGE SCALE GENOMIC DNA]</scope>
    <source>
        <strain evidence="6">Acro-835</strain>
    </source>
</reference>
<dbReference type="SMART" id="SM00382">
    <property type="entry name" value="AAA"/>
    <property type="match status" value="2"/>
</dbReference>
<dbReference type="InterPro" id="IPR050611">
    <property type="entry name" value="ABCF"/>
</dbReference>
<keyword evidence="2" id="KW-0677">Repeat</keyword>
<dbReference type="SUPFAM" id="SSF52540">
    <property type="entry name" value="P-loop containing nucleoside triphosphate hydrolases"/>
    <property type="match status" value="2"/>
</dbReference>
<dbReference type="PANTHER" id="PTHR19211">
    <property type="entry name" value="ATP-BINDING TRANSPORT PROTEIN-RELATED"/>
    <property type="match status" value="1"/>
</dbReference>
<comment type="similarity">
    <text evidence="1">Belongs to the ABC transporter superfamily. Drug exporter-2 (TC 3.A.1.117) family.</text>
</comment>
<dbReference type="PROSITE" id="PS50893">
    <property type="entry name" value="ABC_TRANSPORTER_2"/>
    <property type="match status" value="2"/>
</dbReference>
<dbReference type="InterPro" id="IPR003439">
    <property type="entry name" value="ABC_transporter-like_ATP-bd"/>
</dbReference>
<keyword evidence="3" id="KW-0547">Nucleotide-binding</keyword>
<dbReference type="PANTHER" id="PTHR19211:SF96">
    <property type="entry name" value="ATP-BINDING PROTEIN YBIT-RELATED"/>
    <property type="match status" value="1"/>
</dbReference>
<dbReference type="RefSeq" id="WP_167016172.1">
    <property type="nucleotide sequence ID" value="NZ_VWXF01000006.1"/>
</dbReference>
<dbReference type="Pfam" id="PF00005">
    <property type="entry name" value="ABC_tran"/>
    <property type="match status" value="2"/>
</dbReference>
<proteinExistence type="inferred from homology"/>